<dbReference type="Proteomes" id="UP000254400">
    <property type="component" value="Unassembled WGS sequence"/>
</dbReference>
<feature type="transmembrane region" description="Helical" evidence="1">
    <location>
        <begin position="95"/>
        <end position="116"/>
    </location>
</feature>
<dbReference type="AlphaFoldDB" id="A0A378XWT3"/>
<protein>
    <recommendedName>
        <fullName evidence="4">Cytochrome-c oxidase</fullName>
    </recommendedName>
</protein>
<reference evidence="2 3" key="1">
    <citation type="submission" date="2018-06" db="EMBL/GenBank/DDBJ databases">
        <authorList>
            <consortium name="Pathogen Informatics"/>
            <person name="Doyle S."/>
        </authorList>
    </citation>
    <scope>NUCLEOTIDE SEQUENCE [LARGE SCALE GENOMIC DNA]</scope>
    <source>
        <strain evidence="2 3">NCTC10343</strain>
    </source>
</reference>
<dbReference type="InterPro" id="IPR036927">
    <property type="entry name" value="Cyt_c_oxase-like_su1_sf"/>
</dbReference>
<dbReference type="GeneID" id="93345751"/>
<evidence type="ECO:0000313" key="2">
    <source>
        <dbReference type="EMBL" id="SUA69492.1"/>
    </source>
</evidence>
<proteinExistence type="predicted"/>
<accession>A0A378XWT3</accession>
<name>A0A378XWT3_PAEPO</name>
<keyword evidence="1" id="KW-0472">Membrane</keyword>
<feature type="transmembrane region" description="Helical" evidence="1">
    <location>
        <begin position="70"/>
        <end position="89"/>
    </location>
</feature>
<sequence length="120" mass="13112">MGKQCLKIAAVYFALGALLSAIIGVSGDYSLSPIQSHIHLLGWTTLGIIGLIYVAFPALSVTILARIHFWIHNISLPVLILAIIGKNYAIVEAGVWIVIGWVLLAAGIMLFMVNMWDRLR</sequence>
<gene>
    <name evidence="2" type="ORF">NCTC10343_02350</name>
</gene>
<dbReference type="EMBL" id="UGSC01000001">
    <property type="protein sequence ID" value="SUA69492.1"/>
    <property type="molecule type" value="Genomic_DNA"/>
</dbReference>
<evidence type="ECO:0008006" key="4">
    <source>
        <dbReference type="Google" id="ProtNLM"/>
    </source>
</evidence>
<keyword evidence="1" id="KW-0812">Transmembrane</keyword>
<evidence type="ECO:0000313" key="3">
    <source>
        <dbReference type="Proteomes" id="UP000254400"/>
    </source>
</evidence>
<organism evidence="2 3">
    <name type="scientific">Paenibacillus polymyxa</name>
    <name type="common">Bacillus polymyxa</name>
    <dbReference type="NCBI Taxonomy" id="1406"/>
    <lineage>
        <taxon>Bacteria</taxon>
        <taxon>Bacillati</taxon>
        <taxon>Bacillota</taxon>
        <taxon>Bacilli</taxon>
        <taxon>Bacillales</taxon>
        <taxon>Paenibacillaceae</taxon>
        <taxon>Paenibacillus</taxon>
    </lineage>
</organism>
<dbReference type="RefSeq" id="WP_019687095.1">
    <property type="nucleotide sequence ID" value="NZ_CP023711.1"/>
</dbReference>
<keyword evidence="1" id="KW-1133">Transmembrane helix</keyword>
<dbReference type="Gene3D" id="1.20.210.10">
    <property type="entry name" value="Cytochrome c oxidase-like, subunit I domain"/>
    <property type="match status" value="1"/>
</dbReference>
<feature type="transmembrane region" description="Helical" evidence="1">
    <location>
        <begin position="40"/>
        <end position="63"/>
    </location>
</feature>
<evidence type="ECO:0000256" key="1">
    <source>
        <dbReference type="SAM" id="Phobius"/>
    </source>
</evidence>